<protein>
    <submittedName>
        <fullName evidence="2">Uncharacterized protein</fullName>
    </submittedName>
</protein>
<dbReference type="Proteomes" id="UP000218811">
    <property type="component" value="Unassembled WGS sequence"/>
</dbReference>
<keyword evidence="3" id="KW-1185">Reference proteome</keyword>
<feature type="transmembrane region" description="Helical" evidence="1">
    <location>
        <begin position="503"/>
        <end position="522"/>
    </location>
</feature>
<reference evidence="2 3" key="1">
    <citation type="journal article" date="2012" name="Science">
        <title>The Paleozoic origin of enzymatic lignin decomposition reconstructed from 31 fungal genomes.</title>
        <authorList>
            <person name="Floudas D."/>
            <person name="Binder M."/>
            <person name="Riley R."/>
            <person name="Barry K."/>
            <person name="Blanchette R.A."/>
            <person name="Henrissat B."/>
            <person name="Martinez A.T."/>
            <person name="Otillar R."/>
            <person name="Spatafora J.W."/>
            <person name="Yadav J.S."/>
            <person name="Aerts A."/>
            <person name="Benoit I."/>
            <person name="Boyd A."/>
            <person name="Carlson A."/>
            <person name="Copeland A."/>
            <person name="Coutinho P.M."/>
            <person name="de Vries R.P."/>
            <person name="Ferreira P."/>
            <person name="Findley K."/>
            <person name="Foster B."/>
            <person name="Gaskell J."/>
            <person name="Glotzer D."/>
            <person name="Gorecki P."/>
            <person name="Heitman J."/>
            <person name="Hesse C."/>
            <person name="Hori C."/>
            <person name="Igarashi K."/>
            <person name="Jurgens J.A."/>
            <person name="Kallen N."/>
            <person name="Kersten P."/>
            <person name="Kohler A."/>
            <person name="Kuees U."/>
            <person name="Kumar T.K.A."/>
            <person name="Kuo A."/>
            <person name="LaButti K."/>
            <person name="Larrondo L.F."/>
            <person name="Lindquist E."/>
            <person name="Ling A."/>
            <person name="Lombard V."/>
            <person name="Lucas S."/>
            <person name="Lundell T."/>
            <person name="Martin R."/>
            <person name="McLaughlin D.J."/>
            <person name="Morgenstern I."/>
            <person name="Morin E."/>
            <person name="Murat C."/>
            <person name="Nagy L.G."/>
            <person name="Nolan M."/>
            <person name="Ohm R.A."/>
            <person name="Patyshakuliyeva A."/>
            <person name="Rokas A."/>
            <person name="Ruiz-Duenas F.J."/>
            <person name="Sabat G."/>
            <person name="Salamov A."/>
            <person name="Samejima M."/>
            <person name="Schmutz J."/>
            <person name="Slot J.C."/>
            <person name="St John F."/>
            <person name="Stenlid J."/>
            <person name="Sun H."/>
            <person name="Sun S."/>
            <person name="Syed K."/>
            <person name="Tsang A."/>
            <person name="Wiebenga A."/>
            <person name="Young D."/>
            <person name="Pisabarro A."/>
            <person name="Eastwood D.C."/>
            <person name="Martin F."/>
            <person name="Cullen D."/>
            <person name="Grigoriev I.V."/>
            <person name="Hibbett D.S."/>
        </authorList>
    </citation>
    <scope>NUCLEOTIDE SEQUENCE [LARGE SCALE GENOMIC DNA]</scope>
    <source>
        <strain evidence="2 3">MD-104</strain>
    </source>
</reference>
<evidence type="ECO:0000313" key="3">
    <source>
        <dbReference type="Proteomes" id="UP000218811"/>
    </source>
</evidence>
<organism evidence="2 3">
    <name type="scientific">Wolfiporia cocos (strain MD-104)</name>
    <name type="common">Brown rot fungus</name>
    <dbReference type="NCBI Taxonomy" id="742152"/>
    <lineage>
        <taxon>Eukaryota</taxon>
        <taxon>Fungi</taxon>
        <taxon>Dikarya</taxon>
        <taxon>Basidiomycota</taxon>
        <taxon>Agaricomycotina</taxon>
        <taxon>Agaricomycetes</taxon>
        <taxon>Polyporales</taxon>
        <taxon>Phaeolaceae</taxon>
        <taxon>Wolfiporia</taxon>
    </lineage>
</organism>
<name>A0A2H3JC70_WOLCO</name>
<dbReference type="InterPro" id="IPR038213">
    <property type="entry name" value="IFI6/IFI27-like_sf"/>
</dbReference>
<accession>A0A2H3JC70</accession>
<keyword evidence="1" id="KW-1133">Transmembrane helix</keyword>
<gene>
    <name evidence="2" type="ORF">WOLCODRAFT_166848</name>
</gene>
<evidence type="ECO:0000256" key="1">
    <source>
        <dbReference type="SAM" id="Phobius"/>
    </source>
</evidence>
<dbReference type="OrthoDB" id="440424at2759"/>
<dbReference type="AlphaFoldDB" id="A0A2H3JC70"/>
<evidence type="ECO:0000313" key="2">
    <source>
        <dbReference type="EMBL" id="PCH36329.1"/>
    </source>
</evidence>
<dbReference type="EMBL" id="KB467876">
    <property type="protein sequence ID" value="PCH36329.1"/>
    <property type="molecule type" value="Genomic_DNA"/>
</dbReference>
<sequence>MRFIDIIDAGKNPLGPIVYAMARAGREVVAEIYKITGQRGESFQAFSQAMGELLVDLLERLKEEISLPRGTAGHGERKERVTVVFGRIEDEIVGFGVRRGIPQEKLRSEPLARSRLQLEALVVLIGDQIEQHPLLFERLLVEAILVLVDALGPRANLIYLLLGLCGIKLNVQTAPELGLFMFGTRKGHHAGLGRALGAACFVGLIAPTPVASIPSPPFGGNALADFASRLHAQVHAHAIKQWSAVQQVQTYLTPQSGAVETNDEDTNIDPDNFWRRATELGERAQRYAEHLANEAVKDIPEVANQFRNIKDTVASVITITSEFKDEMSSNAEVHQENLEDFSEGLSRILDELFERLKDEFPPPDHAPSHEERQEKVSIVFSRVEEAIVHFAGERGMSEERVREFMDRIRPHIEDLIVTIGDLVEQHPVLLETLLIAGTFMLIPEGWFLRPLLRLFGFGPEGPIKGSVAAWSQRVFYGARVPTGSWFSHLQRAGMIAWEPIKRGWWAIIGGIIAGVAGLLDCLRR</sequence>
<keyword evidence="1" id="KW-0812">Transmembrane</keyword>
<keyword evidence="1" id="KW-0472">Membrane</keyword>
<dbReference type="Gene3D" id="6.10.110.10">
    <property type="match status" value="1"/>
</dbReference>
<proteinExistence type="predicted"/>